<dbReference type="Proteomes" id="UP000015523">
    <property type="component" value="Unassembled WGS sequence"/>
</dbReference>
<reference evidence="2 3" key="1">
    <citation type="journal article" date="2013" name="Genome Announc.">
        <title>Draft Genome Sequence of Sphingobium ummariense Strain RL-3, a Hexachlorocyclohexane-Degrading Bacterium.</title>
        <authorList>
            <person name="Kohli P."/>
            <person name="Dua A."/>
            <person name="Sangwan N."/>
            <person name="Oldach P."/>
            <person name="Khurana J.P."/>
            <person name="Lal R."/>
        </authorList>
    </citation>
    <scope>NUCLEOTIDE SEQUENCE [LARGE SCALE GENOMIC DNA]</scope>
    <source>
        <strain evidence="2 3">RL-3</strain>
    </source>
</reference>
<evidence type="ECO:0000313" key="3">
    <source>
        <dbReference type="Proteomes" id="UP000015523"/>
    </source>
</evidence>
<dbReference type="EMBL" id="AUWY01000019">
    <property type="protein sequence ID" value="EQB34206.1"/>
    <property type="molecule type" value="Genomic_DNA"/>
</dbReference>
<feature type="region of interest" description="Disordered" evidence="1">
    <location>
        <begin position="1"/>
        <end position="26"/>
    </location>
</feature>
<organism evidence="2 3">
    <name type="scientific">Sphingobium ummariense RL-3</name>
    <dbReference type="NCBI Taxonomy" id="1346791"/>
    <lineage>
        <taxon>Bacteria</taxon>
        <taxon>Pseudomonadati</taxon>
        <taxon>Pseudomonadota</taxon>
        <taxon>Alphaproteobacteria</taxon>
        <taxon>Sphingomonadales</taxon>
        <taxon>Sphingomonadaceae</taxon>
        <taxon>Sphingobium</taxon>
    </lineage>
</organism>
<accession>T0J8C7</accession>
<feature type="compositionally biased region" description="Low complexity" evidence="1">
    <location>
        <begin position="1"/>
        <end position="10"/>
    </location>
</feature>
<dbReference type="AlphaFoldDB" id="T0J8C7"/>
<dbReference type="STRING" id="1346791.M529_00910"/>
<keyword evidence="3" id="KW-1185">Reference proteome</keyword>
<dbReference type="PATRIC" id="fig|1346791.3.peg.170"/>
<name>T0J8C7_9SPHN</name>
<evidence type="ECO:0000313" key="2">
    <source>
        <dbReference type="EMBL" id="EQB34206.1"/>
    </source>
</evidence>
<comment type="caution">
    <text evidence="2">The sequence shown here is derived from an EMBL/GenBank/DDBJ whole genome shotgun (WGS) entry which is preliminary data.</text>
</comment>
<sequence>MARSSISSSRACRRPDLDANNGYDISQTNQAGLNVKRDATENLTFVATPPVRRAGSTRMARDDFTIKFGGNYIDNRYI</sequence>
<evidence type="ECO:0000256" key="1">
    <source>
        <dbReference type="SAM" id="MobiDB-lite"/>
    </source>
</evidence>
<protein>
    <submittedName>
        <fullName evidence="2">Uncharacterized protein</fullName>
    </submittedName>
</protein>
<gene>
    <name evidence="2" type="ORF">M529_00910</name>
</gene>
<proteinExistence type="predicted"/>